<dbReference type="InterPro" id="IPR054170">
    <property type="entry name" value="RlmL_1st"/>
</dbReference>
<dbReference type="GO" id="GO:0008990">
    <property type="term" value="F:rRNA (guanine-N2-)-methyltransferase activity"/>
    <property type="evidence" value="ECO:0007669"/>
    <property type="project" value="TreeGrafter"/>
</dbReference>
<reference evidence="7 8" key="1">
    <citation type="submission" date="2016-01" db="EMBL/GenBank/DDBJ databases">
        <title>Highly variable Streptococcus oralis are common among viridans streptococci isolated from primates.</title>
        <authorList>
            <person name="Denapaite D."/>
            <person name="Rieger M."/>
            <person name="Koendgen S."/>
            <person name="Brueckner R."/>
            <person name="Ochigava I."/>
            <person name="Kappeler P."/>
            <person name="Maetz-Rensing K."/>
            <person name="Leendertz F."/>
            <person name="Hakenbeck R."/>
        </authorList>
    </citation>
    <scope>NUCLEOTIDE SEQUENCE [LARGE SCALE GENOMIC DNA]</scope>
    <source>
        <strain evidence="5 7">DD02</strain>
        <strain evidence="6 8">DD03</strain>
    </source>
</reference>
<proteinExistence type="predicted"/>
<keyword evidence="2" id="KW-0808">Transferase</keyword>
<evidence type="ECO:0000259" key="4">
    <source>
        <dbReference type="PROSITE" id="PS51165"/>
    </source>
</evidence>
<dbReference type="PANTHER" id="PTHR47313:SF1">
    <property type="entry name" value="RIBOSOMAL RNA LARGE SUBUNIT METHYLTRANSFERASE K_L"/>
    <property type="match status" value="1"/>
</dbReference>
<evidence type="ECO:0000313" key="8">
    <source>
        <dbReference type="Proteomes" id="UP000071927"/>
    </source>
</evidence>
<dbReference type="PANTHER" id="PTHR47313">
    <property type="entry name" value="RIBOSOMAL RNA LARGE SUBUNIT METHYLTRANSFERASE K/L"/>
    <property type="match status" value="1"/>
</dbReference>
<dbReference type="SUPFAM" id="SSF53335">
    <property type="entry name" value="S-adenosyl-L-methionine-dependent methyltransferases"/>
    <property type="match status" value="1"/>
</dbReference>
<dbReference type="Pfam" id="PF22020">
    <property type="entry name" value="RlmL_1st"/>
    <property type="match status" value="1"/>
</dbReference>
<dbReference type="Proteomes" id="UP000070198">
    <property type="component" value="Unassembled WGS sequence"/>
</dbReference>
<dbReference type="InterPro" id="IPR002052">
    <property type="entry name" value="DNA_methylase_N6_adenine_CS"/>
</dbReference>
<dbReference type="CDD" id="cd11715">
    <property type="entry name" value="THUMP_AdoMetMT"/>
    <property type="match status" value="1"/>
</dbReference>
<keyword evidence="1 6" id="KW-0489">Methyltransferase</keyword>
<dbReference type="SMART" id="SM00981">
    <property type="entry name" value="THUMP"/>
    <property type="match status" value="1"/>
</dbReference>
<dbReference type="EMBL" id="LQOF01000331">
    <property type="protein sequence ID" value="KXT66518.1"/>
    <property type="molecule type" value="Genomic_DNA"/>
</dbReference>
<comment type="caution">
    <text evidence="6">The sequence shown here is derived from an EMBL/GenBank/DDBJ whole genome shotgun (WGS) entry which is preliminary data.</text>
</comment>
<keyword evidence="3" id="KW-0694">RNA-binding</keyword>
<dbReference type="InterPro" id="IPR029063">
    <property type="entry name" value="SAM-dependent_MTases_sf"/>
</dbReference>
<dbReference type="Gene3D" id="3.30.2130.30">
    <property type="match status" value="1"/>
</dbReference>
<dbReference type="PROSITE" id="PS51165">
    <property type="entry name" value="THUMP"/>
    <property type="match status" value="1"/>
</dbReference>
<dbReference type="Pfam" id="PF01170">
    <property type="entry name" value="UPF0020"/>
    <property type="match status" value="1"/>
</dbReference>
<dbReference type="GO" id="GO:0070043">
    <property type="term" value="F:rRNA (guanine-N7-)-methyltransferase activity"/>
    <property type="evidence" value="ECO:0007669"/>
    <property type="project" value="TreeGrafter"/>
</dbReference>
<dbReference type="Gene3D" id="3.40.50.150">
    <property type="entry name" value="Vaccinia Virus protein VP39"/>
    <property type="match status" value="1"/>
</dbReference>
<protein>
    <submittedName>
        <fullName evidence="6">Putative N6-adenine-specific DNA methylase</fullName>
    </submittedName>
</protein>
<dbReference type="InterPro" id="IPR004114">
    <property type="entry name" value="THUMP_dom"/>
</dbReference>
<dbReference type="AlphaFoldDB" id="A0A139QV47"/>
<organism evidence="6 8">
    <name type="scientific">Streptococcus gallolyticus</name>
    <dbReference type="NCBI Taxonomy" id="315405"/>
    <lineage>
        <taxon>Bacteria</taxon>
        <taxon>Bacillati</taxon>
        <taxon>Bacillota</taxon>
        <taxon>Bacilli</taxon>
        <taxon>Lactobacillales</taxon>
        <taxon>Streptococcaceae</taxon>
        <taxon>Streptococcus</taxon>
    </lineage>
</organism>
<evidence type="ECO:0000256" key="1">
    <source>
        <dbReference type="ARBA" id="ARBA00022603"/>
    </source>
</evidence>
<evidence type="ECO:0000256" key="3">
    <source>
        <dbReference type="PROSITE-ProRule" id="PRU00529"/>
    </source>
</evidence>
<dbReference type="PROSITE" id="PS00092">
    <property type="entry name" value="N6_MTASE"/>
    <property type="match status" value="1"/>
</dbReference>
<dbReference type="EMBL" id="LQXV01000257">
    <property type="protein sequence ID" value="KXU06374.1"/>
    <property type="molecule type" value="Genomic_DNA"/>
</dbReference>
<feature type="domain" description="THUMP" evidence="4">
    <location>
        <begin position="45"/>
        <end position="159"/>
    </location>
</feature>
<evidence type="ECO:0000256" key="2">
    <source>
        <dbReference type="ARBA" id="ARBA00022679"/>
    </source>
</evidence>
<dbReference type="GO" id="GO:0003723">
    <property type="term" value="F:RNA binding"/>
    <property type="evidence" value="ECO:0007669"/>
    <property type="project" value="UniProtKB-UniRule"/>
</dbReference>
<dbReference type="InterPro" id="IPR000241">
    <property type="entry name" value="RlmKL-like_Mtase"/>
</dbReference>
<sequence>MKKTFNLVATAAAGLEAVVGREIRDLGIDCQVENGKVRFQGDVRTIATTNLWLRAADRIKIVVGEFPARTFEELFQGVYKLDWENYLPLGAKFPISKAKCVKSKLHNEPSVQAISKKAVVKKLQKVYHRPEGVPLQENGAEFRIEVSILKDKATVMIDTTGASLFKRGYRVEKGGAPIKENMAAAIIELSNWYPDKPFIDPTCGSGTFCIEAAMIGMNIAPGFNRDFAFEEWNWVDDDLVQQVRDEAEEKANYDIELDISGFDIDGRMIDIAKKNAEEAGLADVIKLKQMRLQDLKTDKINGVIVSNPPYGERLLDDKAVDILYNEMGQTFSPLKTWSKFILTSDEQFERKYGSQADKKRKLYNGTLRVDLYQFYGERVKRSVAALAQEK</sequence>
<dbReference type="PATRIC" id="fig|315405.11.peg.1925"/>
<evidence type="ECO:0000313" key="7">
    <source>
        <dbReference type="Proteomes" id="UP000070198"/>
    </source>
</evidence>
<accession>A0A139QV47</accession>
<dbReference type="RefSeq" id="WP_061459002.1">
    <property type="nucleotide sequence ID" value="NZ_KQ968750.1"/>
</dbReference>
<gene>
    <name evidence="5" type="ORF">SGADD02_01649</name>
    <name evidence="6" type="ORF">SGADD03_01518</name>
</gene>
<evidence type="ECO:0000313" key="5">
    <source>
        <dbReference type="EMBL" id="KXT66518.1"/>
    </source>
</evidence>
<evidence type="ECO:0000313" key="6">
    <source>
        <dbReference type="EMBL" id="KXU06374.1"/>
    </source>
</evidence>
<dbReference type="Pfam" id="PF02926">
    <property type="entry name" value="THUMP"/>
    <property type="match status" value="1"/>
</dbReference>
<dbReference type="Proteomes" id="UP000071927">
    <property type="component" value="Unassembled WGS sequence"/>
</dbReference>
<name>A0A139QV47_9STRE</name>